<dbReference type="InterPro" id="IPR036179">
    <property type="entry name" value="Ig-like_dom_sf"/>
</dbReference>
<evidence type="ECO:0000313" key="3">
    <source>
        <dbReference type="Proteomes" id="UP001642540"/>
    </source>
</evidence>
<organism evidence="2 3">
    <name type="scientific">Orchesella dallaii</name>
    <dbReference type="NCBI Taxonomy" id="48710"/>
    <lineage>
        <taxon>Eukaryota</taxon>
        <taxon>Metazoa</taxon>
        <taxon>Ecdysozoa</taxon>
        <taxon>Arthropoda</taxon>
        <taxon>Hexapoda</taxon>
        <taxon>Collembola</taxon>
        <taxon>Entomobryomorpha</taxon>
        <taxon>Entomobryoidea</taxon>
        <taxon>Orchesellidae</taxon>
        <taxon>Orchesellinae</taxon>
        <taxon>Orchesella</taxon>
    </lineage>
</organism>
<dbReference type="EMBL" id="CAXLJM020000026">
    <property type="protein sequence ID" value="CAL8092979.1"/>
    <property type="molecule type" value="Genomic_DNA"/>
</dbReference>
<name>A0ABP1QCA9_9HEXA</name>
<reference evidence="2 3" key="1">
    <citation type="submission" date="2024-08" db="EMBL/GenBank/DDBJ databases">
        <authorList>
            <person name="Cucini C."/>
            <person name="Frati F."/>
        </authorList>
    </citation>
    <scope>NUCLEOTIDE SEQUENCE [LARGE SCALE GENOMIC DNA]</scope>
</reference>
<proteinExistence type="predicted"/>
<dbReference type="Proteomes" id="UP001642540">
    <property type="component" value="Unassembled WGS sequence"/>
</dbReference>
<dbReference type="InterPro" id="IPR007110">
    <property type="entry name" value="Ig-like_dom"/>
</dbReference>
<dbReference type="InterPro" id="IPR042495">
    <property type="entry name" value="PDGFRL"/>
</dbReference>
<dbReference type="Gene3D" id="2.60.40.10">
    <property type="entry name" value="Immunoglobulins"/>
    <property type="match status" value="1"/>
</dbReference>
<protein>
    <recommendedName>
        <fullName evidence="1">Ig-like domain-containing protein</fullName>
    </recommendedName>
</protein>
<feature type="domain" description="Ig-like" evidence="1">
    <location>
        <begin position="633"/>
        <end position="733"/>
    </location>
</feature>
<accession>A0ABP1QCA9</accession>
<evidence type="ECO:0000313" key="2">
    <source>
        <dbReference type="EMBL" id="CAL8092979.1"/>
    </source>
</evidence>
<sequence length="741" mass="85862">MKESIMEEFTTRLSYLNSSCATFQPHFKYTLQTGLLRCSVQGITKRLQKDYLYYFNPYRVYQAFTDDRFDHLKVLQSDSIMKMSKTPSKNTLIGQKTRFLCYYSEFFISNGIVWSLEMKNGSMTYFEQAANQQMGNTSFSQIEINLNNTDVAVIRCHAPVRASQYEWRNLSGPLFVRDLPNIQALWTLPNGTVDKVLSGNLSESKNLILEEPLLPKDKNGFMILECNASFPVDWVYSAGEGLPELDFQAIRYTDRLLTNYRDYRYSAKLKFFKVNRQIVGRYSCLSANREFGHRGKEEDLKADFQVYVPGENIFTNQNNQTVRVWEYRESVLLPCAVTDPRVNVTLHKYNNATHLWENLDPTGDTLEYSPMSGFLLSRNVTDTLFGAYRCEAICKNNKTHLSGVCNVVLPFDPATRLTPFQKQVKIFNNETQLFKCEAKEEVTLIFSDEENSEREIIYENDLTSQFPYSASYATEIDEFSNFTIINCTTKGNDTRVLHTWEFYPDDPNFIDSFSFDNTTAQLVCCSKPYRDPVFEWMNCSSISECYSRQAPCLRQNKCQSAYTFLPGEIERRNNGCIAMNITEKPHGFVRCVVGGIHKIVSQAYMYYYNAEDNYEIHDGYFLAPRLFEKFTVPSESIMTLDTDHTKYENITVGDSVRFFCSSSKFFSGSEIKWAFERNNGTFEYALGKDLSRYMEVESEITKTFEDADWKAVYCLAPNWSEYYGWRNISKPLSFTQNAIVE</sequence>
<dbReference type="InterPro" id="IPR013783">
    <property type="entry name" value="Ig-like_fold"/>
</dbReference>
<dbReference type="PANTHER" id="PTHR15360">
    <property type="entry name" value="PLATELET-DERIVED GROWTH FACTOR RECEPTOR LIKE"/>
    <property type="match status" value="1"/>
</dbReference>
<evidence type="ECO:0000259" key="1">
    <source>
        <dbReference type="PROSITE" id="PS50835"/>
    </source>
</evidence>
<gene>
    <name evidence="2" type="ORF">ODALV1_LOCUS8368</name>
</gene>
<keyword evidence="3" id="KW-1185">Reference proteome</keyword>
<comment type="caution">
    <text evidence="2">The sequence shown here is derived from an EMBL/GenBank/DDBJ whole genome shotgun (WGS) entry which is preliminary data.</text>
</comment>
<dbReference type="PANTHER" id="PTHR15360:SF4">
    <property type="entry name" value="PROTEIN KINASE DOMAIN-CONTAINING PROTEIN"/>
    <property type="match status" value="1"/>
</dbReference>
<dbReference type="PROSITE" id="PS50835">
    <property type="entry name" value="IG_LIKE"/>
    <property type="match status" value="1"/>
</dbReference>
<dbReference type="SUPFAM" id="SSF48726">
    <property type="entry name" value="Immunoglobulin"/>
    <property type="match status" value="1"/>
</dbReference>